<dbReference type="Pfam" id="PF01582">
    <property type="entry name" value="TIR"/>
    <property type="match status" value="3"/>
</dbReference>
<dbReference type="SUPFAM" id="SSF52540">
    <property type="entry name" value="P-loop containing nucleoside triphosphate hydrolases"/>
    <property type="match status" value="1"/>
</dbReference>
<keyword evidence="4" id="KW-1185">Reference proteome</keyword>
<dbReference type="FunFam" id="3.40.50.10140:FF:000007">
    <property type="entry name" value="Disease resistance protein (TIR-NBS-LRR class)"/>
    <property type="match status" value="3"/>
</dbReference>
<evidence type="ECO:0000256" key="1">
    <source>
        <dbReference type="ARBA" id="ARBA00023027"/>
    </source>
</evidence>
<organism evidence="3 4">
    <name type="scientific">Malus baccata</name>
    <name type="common">Siberian crab apple</name>
    <name type="synonym">Pyrus baccata</name>
    <dbReference type="NCBI Taxonomy" id="106549"/>
    <lineage>
        <taxon>Eukaryota</taxon>
        <taxon>Viridiplantae</taxon>
        <taxon>Streptophyta</taxon>
        <taxon>Embryophyta</taxon>
        <taxon>Tracheophyta</taxon>
        <taxon>Spermatophyta</taxon>
        <taxon>Magnoliopsida</taxon>
        <taxon>eudicotyledons</taxon>
        <taxon>Gunneridae</taxon>
        <taxon>Pentapetalae</taxon>
        <taxon>rosids</taxon>
        <taxon>fabids</taxon>
        <taxon>Rosales</taxon>
        <taxon>Rosaceae</taxon>
        <taxon>Amygdaloideae</taxon>
        <taxon>Maleae</taxon>
        <taxon>Malus</taxon>
    </lineage>
</organism>
<dbReference type="Proteomes" id="UP000315295">
    <property type="component" value="Unassembled WGS sequence"/>
</dbReference>
<dbReference type="GO" id="GO:0043531">
    <property type="term" value="F:ADP binding"/>
    <property type="evidence" value="ECO:0007669"/>
    <property type="project" value="InterPro"/>
</dbReference>
<dbReference type="EMBL" id="VIEB01000155">
    <property type="protein sequence ID" value="TQE03396.1"/>
    <property type="molecule type" value="Genomic_DNA"/>
</dbReference>
<dbReference type="Gene3D" id="3.40.50.300">
    <property type="entry name" value="P-loop containing nucleotide triphosphate hydrolases"/>
    <property type="match status" value="1"/>
</dbReference>
<dbReference type="PANTHER" id="PTHR11017">
    <property type="entry name" value="LEUCINE-RICH REPEAT-CONTAINING PROTEIN"/>
    <property type="match status" value="1"/>
</dbReference>
<gene>
    <name evidence="3" type="ORF">C1H46_010961</name>
</gene>
<keyword evidence="1" id="KW-0520">NAD</keyword>
<evidence type="ECO:0000313" key="3">
    <source>
        <dbReference type="EMBL" id="TQE03396.1"/>
    </source>
</evidence>
<dbReference type="InterPro" id="IPR027417">
    <property type="entry name" value="P-loop_NTPase"/>
</dbReference>
<dbReference type="GO" id="GO:0007165">
    <property type="term" value="P:signal transduction"/>
    <property type="evidence" value="ECO:0007669"/>
    <property type="project" value="InterPro"/>
</dbReference>
<protein>
    <recommendedName>
        <fullName evidence="2">TIR domain-containing protein</fullName>
    </recommendedName>
</protein>
<dbReference type="PRINTS" id="PR00364">
    <property type="entry name" value="DISEASERSIST"/>
</dbReference>
<dbReference type="InterPro" id="IPR044974">
    <property type="entry name" value="Disease_R_plants"/>
</dbReference>
<sequence length="731" mass="83263">MAASSSSDVRWKYDVFINFRGEDTHTGFISHLYRALLQKPINTFIDAEELRKGDRLSELRTGIQESRLSLVVFSQNYALSTCCLKELVEILECSYTKNQIVVPIFYQVDPATVRKLKGTFAKAFVQHDHDSNLYSKSKLVEVESWRSALTTATNISGLGDPRNYKNEAELIEKIVEDVYTKLMQFSSTSSKYDVFINFREEDIDNDFINDLYGALLQKQINTFIDAEKLIREDDRLPELLTAIRESSLSLVVFSRNYALSTCCLKELMEILECRDTKNQIVVPIFYQVDQANVREVKGTFAKAFSQHKHDSNSKMLEVGSWRSALTTATNFSGWDPRNYKDDAELIEEIVEDVFTKLMQFSSTLSKYDVFINFRGEDTRRGFVSHLYKALCQKSINTYIDAKELRRGDPLTKLLIAVQESKISLLVLSENYASSTWSLKELVEIWKSKNTKNQIVLPIFYQVNPSDVRGLERSFAEAFAQHDLDSNAEVEMVRSWRHALRTTPHLPGWVSADFGDDAKLIEEIVEDVSRKLIHISSTSSKDNDLVEMDSHMLEMRVLLNPPGFKTNDVRIVGIWGMGGLGKTTIARAVYDEISCQFEASCFLENIREGFMKQGTLHMQAELLSSISNNKVGSSDISKKGFQVMLNSLGQRKVLIVLDDVDRLDQIEALLGGQHSFYGGSRIIITTRDGQLLRLADAVYRPNVLSDLGALKLFRRYAFRTNQPTRDLLKVCL</sequence>
<feature type="domain" description="TIR" evidence="2">
    <location>
        <begin position="190"/>
        <end position="357"/>
    </location>
</feature>
<dbReference type="InterPro" id="IPR035897">
    <property type="entry name" value="Toll_tir_struct_dom_sf"/>
</dbReference>
<feature type="domain" description="TIR" evidence="2">
    <location>
        <begin position="11"/>
        <end position="182"/>
    </location>
</feature>
<dbReference type="SUPFAM" id="SSF52200">
    <property type="entry name" value="Toll/Interleukin receptor TIR domain"/>
    <property type="match status" value="3"/>
</dbReference>
<dbReference type="Pfam" id="PF00931">
    <property type="entry name" value="NB-ARC"/>
    <property type="match status" value="1"/>
</dbReference>
<accession>A0A540MX66</accession>
<dbReference type="GO" id="GO:0006952">
    <property type="term" value="P:defense response"/>
    <property type="evidence" value="ECO:0007669"/>
    <property type="project" value="InterPro"/>
</dbReference>
<name>A0A540MX66_MALBA</name>
<comment type="caution">
    <text evidence="3">The sequence shown here is derived from an EMBL/GenBank/DDBJ whole genome shotgun (WGS) entry which is preliminary data.</text>
</comment>
<dbReference type="Gene3D" id="3.40.50.10140">
    <property type="entry name" value="Toll/interleukin-1 receptor homology (TIR) domain"/>
    <property type="match status" value="3"/>
</dbReference>
<dbReference type="AlphaFoldDB" id="A0A540MX66"/>
<dbReference type="InterPro" id="IPR000157">
    <property type="entry name" value="TIR_dom"/>
</dbReference>
<dbReference type="SMART" id="SM00255">
    <property type="entry name" value="TIR"/>
    <property type="match status" value="3"/>
</dbReference>
<dbReference type="PROSITE" id="PS50104">
    <property type="entry name" value="TIR"/>
    <property type="match status" value="3"/>
</dbReference>
<evidence type="ECO:0000259" key="2">
    <source>
        <dbReference type="PROSITE" id="PS50104"/>
    </source>
</evidence>
<reference evidence="3 4" key="1">
    <citation type="journal article" date="2019" name="G3 (Bethesda)">
        <title>Sequencing of a Wild Apple (Malus baccata) Genome Unravels the Differences Between Cultivated and Wild Apple Species Regarding Disease Resistance and Cold Tolerance.</title>
        <authorList>
            <person name="Chen X."/>
        </authorList>
    </citation>
    <scope>NUCLEOTIDE SEQUENCE [LARGE SCALE GENOMIC DNA]</scope>
    <source>
        <strain evidence="4">cv. Shandingzi</strain>
        <tissue evidence="3">Leaves</tissue>
    </source>
</reference>
<dbReference type="InterPro" id="IPR002182">
    <property type="entry name" value="NB-ARC"/>
</dbReference>
<evidence type="ECO:0000313" key="4">
    <source>
        <dbReference type="Proteomes" id="UP000315295"/>
    </source>
</evidence>
<feature type="domain" description="TIR" evidence="2">
    <location>
        <begin position="365"/>
        <end position="531"/>
    </location>
</feature>
<dbReference type="PANTHER" id="PTHR11017:SF573">
    <property type="entry name" value="ADP-RIBOSYL CYCLASE_CYCLIC ADP-RIBOSE HYDROLASE"/>
    <property type="match status" value="1"/>
</dbReference>
<dbReference type="STRING" id="106549.A0A540MX66"/>
<proteinExistence type="predicted"/>